<name>A0A6I6ISZ0_9RHOB</name>
<feature type="region of interest" description="Disordered" evidence="1">
    <location>
        <begin position="1"/>
        <end position="22"/>
    </location>
</feature>
<dbReference type="InterPro" id="IPR044691">
    <property type="entry name" value="DCC1_Trx"/>
</dbReference>
<keyword evidence="3" id="KW-1185">Reference proteome</keyword>
<reference evidence="3" key="1">
    <citation type="submission" date="2018-12" db="EMBL/GenBank/DDBJ databases">
        <title>Complete genome sequence of Roseovarius sp. MME-070.</title>
        <authorList>
            <person name="Nam Y.-D."/>
            <person name="Kang J."/>
            <person name="Chung W.-H."/>
            <person name="Park Y.S."/>
        </authorList>
    </citation>
    <scope>NUCLEOTIDE SEQUENCE [LARGE SCALE GENOMIC DNA]</scope>
    <source>
        <strain evidence="3">MME-070</strain>
    </source>
</reference>
<protein>
    <submittedName>
        <fullName evidence="2">DUF393 domain-containing protein</fullName>
    </submittedName>
</protein>
<organism evidence="2 3">
    <name type="scientific">Roseovarius faecimaris</name>
    <dbReference type="NCBI Taxonomy" id="2494550"/>
    <lineage>
        <taxon>Bacteria</taxon>
        <taxon>Pseudomonadati</taxon>
        <taxon>Pseudomonadota</taxon>
        <taxon>Alphaproteobacteria</taxon>
        <taxon>Rhodobacterales</taxon>
        <taxon>Roseobacteraceae</taxon>
        <taxon>Roseovarius</taxon>
    </lineage>
</organism>
<dbReference type="Proteomes" id="UP000428330">
    <property type="component" value="Chromosome"/>
</dbReference>
<dbReference type="GO" id="GO:0015035">
    <property type="term" value="F:protein-disulfide reductase activity"/>
    <property type="evidence" value="ECO:0007669"/>
    <property type="project" value="InterPro"/>
</dbReference>
<dbReference type="Pfam" id="PF04134">
    <property type="entry name" value="DCC1-like"/>
    <property type="match status" value="1"/>
</dbReference>
<dbReference type="OrthoDB" id="9801773at2"/>
<gene>
    <name evidence="2" type="ORF">EI983_13655</name>
</gene>
<evidence type="ECO:0000256" key="1">
    <source>
        <dbReference type="SAM" id="MobiDB-lite"/>
    </source>
</evidence>
<dbReference type="InterPro" id="IPR007263">
    <property type="entry name" value="DCC1-like"/>
</dbReference>
<dbReference type="KEGG" id="rom:EI983_13655"/>
<dbReference type="EMBL" id="CP034348">
    <property type="protein sequence ID" value="QGX99254.1"/>
    <property type="molecule type" value="Genomic_DNA"/>
</dbReference>
<dbReference type="AlphaFoldDB" id="A0A6I6ISZ0"/>
<proteinExistence type="predicted"/>
<accession>A0A6I6ISZ0</accession>
<dbReference type="PANTHER" id="PTHR34290">
    <property type="entry name" value="SI:CH73-390P7.2"/>
    <property type="match status" value="1"/>
</dbReference>
<sequence>MSSRITSAGPTRTSPQSLVGGSSDLTLTDKDLTVYYDGACPLCAMEIAHYKRQKGAEALDFVDVSDPSADPGPDLPRAAAMKRFHVRRPDGSLASGARGFTLIWRSLPRWRWAARLAALPGVTPLLELAYRAFLPIRPRLARLIARRS</sequence>
<evidence type="ECO:0000313" key="3">
    <source>
        <dbReference type="Proteomes" id="UP000428330"/>
    </source>
</evidence>
<evidence type="ECO:0000313" key="2">
    <source>
        <dbReference type="EMBL" id="QGX99254.1"/>
    </source>
</evidence>
<dbReference type="PANTHER" id="PTHR34290:SF2">
    <property type="entry name" value="OS04G0668800 PROTEIN"/>
    <property type="match status" value="1"/>
</dbReference>